<keyword evidence="2" id="KW-0732">Signal</keyword>
<feature type="chain" id="PRO_5038465221" evidence="2">
    <location>
        <begin position="24"/>
        <end position="466"/>
    </location>
</feature>
<dbReference type="SUPFAM" id="SSF53850">
    <property type="entry name" value="Periplasmic binding protein-like II"/>
    <property type="match status" value="1"/>
</dbReference>
<evidence type="ECO:0000256" key="2">
    <source>
        <dbReference type="SAM" id="SignalP"/>
    </source>
</evidence>
<dbReference type="AlphaFoldDB" id="A0A4U8Q6Z9"/>
<name>A0A4U8Q6Z9_9FIRM</name>
<sequence length="466" mass="51566" precursor="true">MRNKKTKVLCSAIAISITAAMLAGCGGNTGETKEGTNAETKQETKAADTDEGTKAADTKAEESKDAKKEGGITLTLYGNAGDTQRPFMQNIFKLYEEKTGNKIDVQGIDTDNFENVALTKFQTGDIPDLFMHFGGYGLDAYNPKENFVDFTDAKWVSDIQDNVLPQTKRDDVVYGLPFWEASLSGTFYNKKIFEEQGIEVPKTQEEFNQVCQKLMDAGITPMYMAVKDVWPMLYQFGMDPIFQNEDNLKKINSNQIKYADIPEMTDLANWYKTSADKGYFGKSYNTDTWDYASEVLGNGEAAMMLGWDTWLYTDYDSESYTYKADDFGIMPAFVGTTKEGTFEGPNCSLMLANKNGKNVDAAIDFINFMADPENYNVAFDGISTAPCFKGQTTIKTTPQYDAAVDWVAEVGRPSIANPEIIGFSQNDGGKCIQELLVGNVDAAGCLKMMDDARIKVATAQQVEGFK</sequence>
<evidence type="ECO:0000313" key="3">
    <source>
        <dbReference type="EMBL" id="TLC97485.1"/>
    </source>
</evidence>
<evidence type="ECO:0000313" key="4">
    <source>
        <dbReference type="Proteomes" id="UP000306509"/>
    </source>
</evidence>
<feature type="region of interest" description="Disordered" evidence="1">
    <location>
        <begin position="30"/>
        <end position="66"/>
    </location>
</feature>
<evidence type="ECO:0000256" key="1">
    <source>
        <dbReference type="SAM" id="MobiDB-lite"/>
    </source>
</evidence>
<reference evidence="3 4" key="1">
    <citation type="journal article" date="2019" name="Anaerobe">
        <title>Detection of Robinsoniella peoriensis in multiple bone samples of a trauma patient.</title>
        <authorList>
            <person name="Schrottner P."/>
            <person name="Hartwich K."/>
            <person name="Bunk B."/>
            <person name="Schober I."/>
            <person name="Helbig S."/>
            <person name="Rudolph W.W."/>
            <person name="Gunzer F."/>
        </authorList>
    </citation>
    <scope>NUCLEOTIDE SEQUENCE [LARGE SCALE GENOMIC DNA]</scope>
    <source>
        <strain evidence="3 4">DSM 106044</strain>
    </source>
</reference>
<feature type="compositionally biased region" description="Basic and acidic residues" evidence="1">
    <location>
        <begin position="31"/>
        <end position="66"/>
    </location>
</feature>
<organism evidence="3 4">
    <name type="scientific">Robinsoniella peoriensis</name>
    <dbReference type="NCBI Taxonomy" id="180332"/>
    <lineage>
        <taxon>Bacteria</taxon>
        <taxon>Bacillati</taxon>
        <taxon>Bacillota</taxon>
        <taxon>Clostridia</taxon>
        <taxon>Lachnospirales</taxon>
        <taxon>Lachnospiraceae</taxon>
        <taxon>Robinsoniella</taxon>
    </lineage>
</organism>
<dbReference type="InterPro" id="IPR006059">
    <property type="entry name" value="SBP"/>
</dbReference>
<dbReference type="InterPro" id="IPR050490">
    <property type="entry name" value="Bact_solute-bd_prot1"/>
</dbReference>
<keyword evidence="4" id="KW-1185">Reference proteome</keyword>
<dbReference type="PANTHER" id="PTHR43649">
    <property type="entry name" value="ARABINOSE-BINDING PROTEIN-RELATED"/>
    <property type="match status" value="1"/>
</dbReference>
<dbReference type="Pfam" id="PF01547">
    <property type="entry name" value="SBP_bac_1"/>
    <property type="match status" value="1"/>
</dbReference>
<dbReference type="PROSITE" id="PS51257">
    <property type="entry name" value="PROKAR_LIPOPROTEIN"/>
    <property type="match status" value="1"/>
</dbReference>
<comment type="caution">
    <text evidence="3">The sequence shown here is derived from an EMBL/GenBank/DDBJ whole genome shotgun (WGS) entry which is preliminary data.</text>
</comment>
<dbReference type="PANTHER" id="PTHR43649:SF12">
    <property type="entry name" value="DIACETYLCHITOBIOSE BINDING PROTEIN DASA"/>
    <property type="match status" value="1"/>
</dbReference>
<proteinExistence type="predicted"/>
<dbReference type="Proteomes" id="UP000306509">
    <property type="component" value="Unassembled WGS sequence"/>
</dbReference>
<dbReference type="STRING" id="180332.GCA_000797495_01317"/>
<accession>A0A4U8Q6Z9</accession>
<dbReference type="RefSeq" id="WP_138004241.1">
    <property type="nucleotide sequence ID" value="NZ_QGQD01000121.1"/>
</dbReference>
<dbReference type="Gene3D" id="3.40.190.10">
    <property type="entry name" value="Periplasmic binding protein-like II"/>
    <property type="match status" value="2"/>
</dbReference>
<dbReference type="EMBL" id="QGQD01000121">
    <property type="protein sequence ID" value="TLC97485.1"/>
    <property type="molecule type" value="Genomic_DNA"/>
</dbReference>
<protein>
    <submittedName>
        <fullName evidence="3">Multiple sugar-binding protein</fullName>
    </submittedName>
</protein>
<gene>
    <name evidence="3" type="primary">msmE_46</name>
    <name evidence="3" type="ORF">DSM106044_05718</name>
</gene>
<feature type="signal peptide" evidence="2">
    <location>
        <begin position="1"/>
        <end position="23"/>
    </location>
</feature>